<reference evidence="3" key="1">
    <citation type="journal article" date="2019" name="Int. J. Syst. Evol. Microbiol.">
        <title>The Global Catalogue of Microorganisms (GCM) 10K type strain sequencing project: providing services to taxonomists for standard genome sequencing and annotation.</title>
        <authorList>
            <consortium name="The Broad Institute Genomics Platform"/>
            <consortium name="The Broad Institute Genome Sequencing Center for Infectious Disease"/>
            <person name="Wu L."/>
            <person name="Ma J."/>
        </authorList>
    </citation>
    <scope>NUCLEOTIDE SEQUENCE [LARGE SCALE GENOMIC DNA]</scope>
    <source>
        <strain evidence="3">JCM 17939</strain>
    </source>
</reference>
<gene>
    <name evidence="2" type="ORF">GCM10023196_074910</name>
</gene>
<evidence type="ECO:0008006" key="4">
    <source>
        <dbReference type="Google" id="ProtNLM"/>
    </source>
</evidence>
<evidence type="ECO:0000313" key="2">
    <source>
        <dbReference type="EMBL" id="GAA4634231.1"/>
    </source>
</evidence>
<dbReference type="EMBL" id="BAABHK010000013">
    <property type="protein sequence ID" value="GAA4634231.1"/>
    <property type="molecule type" value="Genomic_DNA"/>
</dbReference>
<dbReference type="RefSeq" id="WP_345437203.1">
    <property type="nucleotide sequence ID" value="NZ_BAABHK010000013.1"/>
</dbReference>
<organism evidence="2 3">
    <name type="scientific">Actinoallomurus vinaceus</name>
    <dbReference type="NCBI Taxonomy" id="1080074"/>
    <lineage>
        <taxon>Bacteria</taxon>
        <taxon>Bacillati</taxon>
        <taxon>Actinomycetota</taxon>
        <taxon>Actinomycetes</taxon>
        <taxon>Streptosporangiales</taxon>
        <taxon>Thermomonosporaceae</taxon>
        <taxon>Actinoallomurus</taxon>
    </lineage>
</organism>
<accession>A0ABP8UMK9</accession>
<feature type="chain" id="PRO_5045240326" description="NlpC/P60 domain-containing protein" evidence="1">
    <location>
        <begin position="28"/>
        <end position="190"/>
    </location>
</feature>
<keyword evidence="3" id="KW-1185">Reference proteome</keyword>
<evidence type="ECO:0000313" key="3">
    <source>
        <dbReference type="Proteomes" id="UP001501442"/>
    </source>
</evidence>
<dbReference type="Proteomes" id="UP001501442">
    <property type="component" value="Unassembled WGS sequence"/>
</dbReference>
<evidence type="ECO:0000256" key="1">
    <source>
        <dbReference type="SAM" id="SignalP"/>
    </source>
</evidence>
<name>A0ABP8UMK9_9ACTN</name>
<dbReference type="InterPro" id="IPR038765">
    <property type="entry name" value="Papain-like_cys_pep_sf"/>
</dbReference>
<dbReference type="Gene3D" id="3.90.1720.10">
    <property type="entry name" value="endopeptidase domain like (from Nostoc punctiforme)"/>
    <property type="match status" value="1"/>
</dbReference>
<dbReference type="SUPFAM" id="SSF54001">
    <property type="entry name" value="Cysteine proteinases"/>
    <property type="match status" value="1"/>
</dbReference>
<proteinExistence type="predicted"/>
<comment type="caution">
    <text evidence="2">The sequence shown here is derived from an EMBL/GenBank/DDBJ whole genome shotgun (WGS) entry which is preliminary data.</text>
</comment>
<keyword evidence="1" id="KW-0732">Signal</keyword>
<protein>
    <recommendedName>
        <fullName evidence="4">NlpC/P60 domain-containing protein</fullName>
    </recommendedName>
</protein>
<sequence>MRITAKTLAATMMAAGLTTTGMATAHAAVAAPAAAAPAAAKASDVTAQSCKGNPGSNLHLTRAQIKTRAHSWLGKVTYSQSHYYCNGYGRYRQDCSGYVSMAWGLHTSQWTGSLLNYSHAISKNSLRYGDVLTRYPQSTSKGHVAIFMSRASRGRVVVWEESRPGTKAGIHTWSKSLVASYSARRYNNVR</sequence>
<feature type="signal peptide" evidence="1">
    <location>
        <begin position="1"/>
        <end position="27"/>
    </location>
</feature>